<dbReference type="InterPro" id="IPR036259">
    <property type="entry name" value="MFS_trans_sf"/>
</dbReference>
<feature type="transmembrane region" description="Helical" evidence="10">
    <location>
        <begin position="46"/>
        <end position="65"/>
    </location>
</feature>
<dbReference type="GO" id="GO:0022857">
    <property type="term" value="F:transmembrane transporter activity"/>
    <property type="evidence" value="ECO:0007669"/>
    <property type="project" value="InterPro"/>
</dbReference>
<accession>A0A5B7X2D4</accession>
<keyword evidence="4" id="KW-1003">Cell membrane</keyword>
<feature type="transmembrane region" description="Helical" evidence="10">
    <location>
        <begin position="176"/>
        <end position="195"/>
    </location>
</feature>
<dbReference type="GO" id="GO:0005886">
    <property type="term" value="C:plasma membrane"/>
    <property type="evidence" value="ECO:0007669"/>
    <property type="project" value="UniProtKB-SubCell"/>
</dbReference>
<dbReference type="PRINTS" id="PR00171">
    <property type="entry name" value="SUGRTRNSPORT"/>
</dbReference>
<dbReference type="Pfam" id="PF00083">
    <property type="entry name" value="Sugar_tr"/>
    <property type="match status" value="1"/>
</dbReference>
<evidence type="ECO:0000313" key="13">
    <source>
        <dbReference type="Proteomes" id="UP000309016"/>
    </source>
</evidence>
<evidence type="ECO:0000256" key="1">
    <source>
        <dbReference type="ARBA" id="ARBA00004651"/>
    </source>
</evidence>
<feature type="transmembrane region" description="Helical" evidence="10">
    <location>
        <begin position="103"/>
        <end position="127"/>
    </location>
</feature>
<dbReference type="FunFam" id="1.20.1250.20:FF:000122">
    <property type="entry name" value="D-xylose transporter XylE"/>
    <property type="match status" value="1"/>
</dbReference>
<keyword evidence="7 10" id="KW-1133">Transmembrane helix</keyword>
<reference evidence="12 13" key="1">
    <citation type="submission" date="2019-06" db="EMBL/GenBank/DDBJ databases">
        <title>Complete genome sequence of Antarcticibacterium flavum KCTC 52984T from an Antarctic marine sediment.</title>
        <authorList>
            <person name="Lee Y.M."/>
            <person name="Shin S.C."/>
        </authorList>
    </citation>
    <scope>NUCLEOTIDE SEQUENCE [LARGE SCALE GENOMIC DNA]</scope>
    <source>
        <strain evidence="12 13">KCTC 52984</strain>
    </source>
</reference>
<evidence type="ECO:0000256" key="5">
    <source>
        <dbReference type="ARBA" id="ARBA00022597"/>
    </source>
</evidence>
<evidence type="ECO:0000256" key="6">
    <source>
        <dbReference type="ARBA" id="ARBA00022692"/>
    </source>
</evidence>
<dbReference type="PANTHER" id="PTHR48020:SF12">
    <property type="entry name" value="PROTON MYO-INOSITOL COTRANSPORTER"/>
    <property type="match status" value="1"/>
</dbReference>
<evidence type="ECO:0000256" key="2">
    <source>
        <dbReference type="ARBA" id="ARBA00010992"/>
    </source>
</evidence>
<keyword evidence="3 9" id="KW-0813">Transport</keyword>
<feature type="domain" description="Major facilitator superfamily (MFS) profile" evidence="11">
    <location>
        <begin position="10"/>
        <end position="446"/>
    </location>
</feature>
<dbReference type="NCBIfam" id="TIGR00879">
    <property type="entry name" value="SP"/>
    <property type="match status" value="1"/>
</dbReference>
<comment type="similarity">
    <text evidence="2 9">Belongs to the major facilitator superfamily. Sugar transporter (TC 2.A.1.1) family.</text>
</comment>
<comment type="subcellular location">
    <subcellularLocation>
        <location evidence="1">Cell membrane</location>
        <topology evidence="1">Multi-pass membrane protein</topology>
    </subcellularLocation>
</comment>
<evidence type="ECO:0000256" key="9">
    <source>
        <dbReference type="RuleBase" id="RU003346"/>
    </source>
</evidence>
<evidence type="ECO:0000256" key="4">
    <source>
        <dbReference type="ARBA" id="ARBA00022475"/>
    </source>
</evidence>
<gene>
    <name evidence="12" type="ORF">FHG64_08515</name>
</gene>
<organism evidence="12 13">
    <name type="scientific">Antarcticibacterium flavum</name>
    <dbReference type="NCBI Taxonomy" id="2058175"/>
    <lineage>
        <taxon>Bacteria</taxon>
        <taxon>Pseudomonadati</taxon>
        <taxon>Bacteroidota</taxon>
        <taxon>Flavobacteriia</taxon>
        <taxon>Flavobacteriales</taxon>
        <taxon>Flavobacteriaceae</taxon>
        <taxon>Antarcticibacterium</taxon>
    </lineage>
</organism>
<evidence type="ECO:0000256" key="10">
    <source>
        <dbReference type="SAM" id="Phobius"/>
    </source>
</evidence>
<evidence type="ECO:0000256" key="7">
    <source>
        <dbReference type="ARBA" id="ARBA00022989"/>
    </source>
</evidence>
<dbReference type="Gene3D" id="1.20.1250.20">
    <property type="entry name" value="MFS general substrate transporter like domains"/>
    <property type="match status" value="2"/>
</dbReference>
<dbReference type="PROSITE" id="PS50850">
    <property type="entry name" value="MFS"/>
    <property type="match status" value="1"/>
</dbReference>
<dbReference type="KEGG" id="afla:FHG64_08515"/>
<feature type="transmembrane region" description="Helical" evidence="10">
    <location>
        <begin position="139"/>
        <end position="161"/>
    </location>
</feature>
<feature type="transmembrane region" description="Helical" evidence="10">
    <location>
        <begin position="321"/>
        <end position="342"/>
    </location>
</feature>
<keyword evidence="5" id="KW-0762">Sugar transport</keyword>
<dbReference type="InterPro" id="IPR003663">
    <property type="entry name" value="Sugar/inositol_transpt"/>
</dbReference>
<keyword evidence="13" id="KW-1185">Reference proteome</keyword>
<feature type="transmembrane region" description="Helical" evidence="10">
    <location>
        <begin position="348"/>
        <end position="372"/>
    </location>
</feature>
<dbReference type="EMBL" id="CP040812">
    <property type="protein sequence ID" value="QCY69430.1"/>
    <property type="molecule type" value="Genomic_DNA"/>
</dbReference>
<feature type="transmembrane region" description="Helical" evidence="10">
    <location>
        <begin position="77"/>
        <end position="97"/>
    </location>
</feature>
<dbReference type="RefSeq" id="WP_139065998.1">
    <property type="nucleotide sequence ID" value="NZ_CP040812.1"/>
</dbReference>
<dbReference type="InterPro" id="IPR020846">
    <property type="entry name" value="MFS_dom"/>
</dbReference>
<keyword evidence="6 10" id="KW-0812">Transmembrane</keyword>
<dbReference type="InterPro" id="IPR050814">
    <property type="entry name" value="Myo-inositol_Transporter"/>
</dbReference>
<dbReference type="InterPro" id="IPR005828">
    <property type="entry name" value="MFS_sugar_transport-like"/>
</dbReference>
<dbReference type="InterPro" id="IPR005829">
    <property type="entry name" value="Sugar_transporter_CS"/>
</dbReference>
<feature type="transmembrane region" description="Helical" evidence="10">
    <location>
        <begin position="424"/>
        <end position="442"/>
    </location>
</feature>
<feature type="transmembrane region" description="Helical" evidence="10">
    <location>
        <begin position="384"/>
        <end position="404"/>
    </location>
</feature>
<dbReference type="PROSITE" id="PS00217">
    <property type="entry name" value="SUGAR_TRANSPORT_2"/>
    <property type="match status" value="1"/>
</dbReference>
<dbReference type="Proteomes" id="UP000309016">
    <property type="component" value="Chromosome"/>
</dbReference>
<dbReference type="AlphaFoldDB" id="A0A5B7X2D4"/>
<feature type="transmembrane region" description="Helical" evidence="10">
    <location>
        <begin position="296"/>
        <end position="314"/>
    </location>
</feature>
<proteinExistence type="inferred from homology"/>
<protein>
    <submittedName>
        <fullName evidence="12">Sugar porter family MFS transporter</fullName>
    </submittedName>
</protein>
<keyword evidence="8 10" id="KW-0472">Membrane</keyword>
<evidence type="ECO:0000256" key="3">
    <source>
        <dbReference type="ARBA" id="ARBA00022448"/>
    </source>
</evidence>
<dbReference type="SUPFAM" id="SSF103473">
    <property type="entry name" value="MFS general substrate transporter"/>
    <property type="match status" value="1"/>
</dbReference>
<evidence type="ECO:0000259" key="11">
    <source>
        <dbReference type="PROSITE" id="PS50850"/>
    </source>
</evidence>
<evidence type="ECO:0000256" key="8">
    <source>
        <dbReference type="ARBA" id="ARBA00023136"/>
    </source>
</evidence>
<name>A0A5B7X2D4_9FLAO</name>
<evidence type="ECO:0000313" key="12">
    <source>
        <dbReference type="EMBL" id="QCY69430.1"/>
    </source>
</evidence>
<dbReference type="OrthoDB" id="9783823at2"/>
<feature type="transmembrane region" description="Helical" evidence="10">
    <location>
        <begin position="246"/>
        <end position="276"/>
    </location>
</feature>
<dbReference type="PROSITE" id="PS00216">
    <property type="entry name" value="SUGAR_TRANSPORT_1"/>
    <property type="match status" value="1"/>
</dbReference>
<sequence length="466" mass="51012">MKNKTYLILITIVSALGGLLFGYDTGVINGSQYYFSQYFDLDPGMKGWVVGSALLGCFAGAIVAGPISKAIGRKYSLIISAVLFSLSAWGSGLPAFLPESVSLLVVFRLLGGLGIGIASMNAPTYIAEIAPAKIRGTLVSYYQLAIVVGFFVVFLVTYFIGSSATEAENIEFGWRYMLWSELIPSTLFLVLLFFVPKSPRWLAIKGLNSEAYKVLTRIHGKEVADFEIKEIEKSIARDKQKNKLNIFAKGVFAIIVIGTVLSVLQQFTGINAVLYYGADIFESALGFGQEDVLQQQVLLAGINLVFTFVAMATVDKFGRKPLIYIGAVGMLAGFLLLGATLMSNSVGLLSLIGVLLFIASFAMSMGPVVWVILSEMFPNNMRSIAMSIAVAAQWAANYVVTQTFPMVAESELNRSDFWSGSLPYFIFSVFILGIIIFTYKYIPETKGKTLEELEDMWDIPEEAKKI</sequence>
<dbReference type="PANTHER" id="PTHR48020">
    <property type="entry name" value="PROTON MYO-INOSITOL COTRANSPORTER"/>
    <property type="match status" value="1"/>
</dbReference>